<gene>
    <name evidence="1" type="ORF">RFM23_16040</name>
</gene>
<organism evidence="1 2">
    <name type="scientific">Mesorhizobium abyssinicae</name>
    <dbReference type="NCBI Taxonomy" id="1209958"/>
    <lineage>
        <taxon>Bacteria</taxon>
        <taxon>Pseudomonadati</taxon>
        <taxon>Pseudomonadota</taxon>
        <taxon>Alphaproteobacteria</taxon>
        <taxon>Hyphomicrobiales</taxon>
        <taxon>Phyllobacteriaceae</taxon>
        <taxon>Mesorhizobium</taxon>
    </lineage>
</organism>
<accession>A0ABU5AP96</accession>
<evidence type="ECO:0000313" key="1">
    <source>
        <dbReference type="EMBL" id="MDX8539128.1"/>
    </source>
</evidence>
<sequence length="117" mass="12391">MASMPAKASRKGDGEAVFIAAHNKCAEQKDNALVLGQFGMPMGACPPAGNSSIVLPTGWARRLMICAPGRQPEGDIAQFALRHGVEYRMRQRVDDPAGNLAIMAVSPCVIGGKDLEQ</sequence>
<comment type="caution">
    <text evidence="1">The sequence shown here is derived from an EMBL/GenBank/DDBJ whole genome shotgun (WGS) entry which is preliminary data.</text>
</comment>
<reference evidence="1 2" key="1">
    <citation type="submission" date="2023-08" db="EMBL/GenBank/DDBJ databases">
        <title>Implementing the SeqCode for naming new Mesorhizobium species isolated from Vachellia karroo root nodules.</title>
        <authorList>
            <person name="Van Lill M."/>
        </authorList>
    </citation>
    <scope>NUCLEOTIDE SEQUENCE [LARGE SCALE GENOMIC DNA]</scope>
    <source>
        <strain evidence="1 2">VK4B</strain>
    </source>
</reference>
<name>A0ABU5AP96_9HYPH</name>
<keyword evidence="2" id="KW-1185">Reference proteome</keyword>
<protein>
    <submittedName>
        <fullName evidence="1">Uncharacterized protein</fullName>
    </submittedName>
</protein>
<dbReference type="Proteomes" id="UP001276564">
    <property type="component" value="Unassembled WGS sequence"/>
</dbReference>
<proteinExistence type="predicted"/>
<dbReference type="RefSeq" id="WP_187331264.1">
    <property type="nucleotide sequence ID" value="NZ_JAVIIP010000007.1"/>
</dbReference>
<evidence type="ECO:0000313" key="2">
    <source>
        <dbReference type="Proteomes" id="UP001276564"/>
    </source>
</evidence>
<dbReference type="EMBL" id="JAVIIP010000007">
    <property type="protein sequence ID" value="MDX8539128.1"/>
    <property type="molecule type" value="Genomic_DNA"/>
</dbReference>